<dbReference type="EC" id="2.10.1.1" evidence="6"/>
<dbReference type="HOGENOM" id="CLU_010186_7_1_0"/>
<dbReference type="STRING" id="481448.Minf_0973"/>
<dbReference type="InterPro" id="IPR001453">
    <property type="entry name" value="MoaB/Mog_dom"/>
</dbReference>
<keyword evidence="6" id="KW-0500">Molybdenum</keyword>
<accession>B3DUM5</accession>
<dbReference type="SMART" id="SM00852">
    <property type="entry name" value="MoCF_biosynth"/>
    <property type="match status" value="1"/>
</dbReference>
<evidence type="ECO:0000256" key="2">
    <source>
        <dbReference type="ARBA" id="ARBA00005046"/>
    </source>
</evidence>
<dbReference type="InterPro" id="IPR036688">
    <property type="entry name" value="MoeA_C_domain_IV_sf"/>
</dbReference>
<evidence type="ECO:0000313" key="8">
    <source>
        <dbReference type="EMBL" id="ACD83028.1"/>
    </source>
</evidence>
<dbReference type="InterPro" id="IPR038987">
    <property type="entry name" value="MoeA-like"/>
</dbReference>
<organism evidence="8 9">
    <name type="scientific">Methylacidiphilum infernorum (isolate V4)</name>
    <name type="common">Methylokorus infernorum (strain V4)</name>
    <dbReference type="NCBI Taxonomy" id="481448"/>
    <lineage>
        <taxon>Bacteria</taxon>
        <taxon>Pseudomonadati</taxon>
        <taxon>Verrucomicrobiota</taxon>
        <taxon>Methylacidiphilae</taxon>
        <taxon>Methylacidiphilales</taxon>
        <taxon>Methylacidiphilaceae</taxon>
        <taxon>Methylacidiphilum (ex Ratnadevi et al. 2023)</taxon>
    </lineage>
</organism>
<reference evidence="8 9" key="1">
    <citation type="journal article" date="2008" name="Biol. Direct">
        <title>Complete genome sequence of the extremely acidophilic methanotroph isolate V4, Methylacidiphilum infernorum, a representative of the bacterial phylum Verrucomicrobia.</title>
        <authorList>
            <person name="Hou S."/>
            <person name="Makarova K.S."/>
            <person name="Saw J.H."/>
            <person name="Senin P."/>
            <person name="Ly B.V."/>
            <person name="Zhou Z."/>
            <person name="Ren Y."/>
            <person name="Wang J."/>
            <person name="Galperin M.Y."/>
            <person name="Omelchenko M.V."/>
            <person name="Wolf Y.I."/>
            <person name="Yutin N."/>
            <person name="Koonin E.V."/>
            <person name="Stott M.B."/>
            <person name="Mountain B.W."/>
            <person name="Crowe M.A."/>
            <person name="Smirnova A.V."/>
            <person name="Dunfield P.F."/>
            <person name="Feng L."/>
            <person name="Wang L."/>
            <person name="Alam M."/>
        </authorList>
    </citation>
    <scope>NUCLEOTIDE SEQUENCE [LARGE SCALE GENOMIC DNA]</scope>
    <source>
        <strain evidence="9">Isolate V4</strain>
    </source>
</reference>
<evidence type="ECO:0000256" key="4">
    <source>
        <dbReference type="ARBA" id="ARBA00023150"/>
    </source>
</evidence>
<dbReference type="UniPathway" id="UPA00344"/>
<name>B3DUM5_METI4</name>
<dbReference type="GO" id="GO:0061599">
    <property type="term" value="F:molybdopterin molybdotransferase activity"/>
    <property type="evidence" value="ECO:0007669"/>
    <property type="project" value="UniProtKB-UniRule"/>
</dbReference>
<dbReference type="InterPro" id="IPR005111">
    <property type="entry name" value="MoeA_C_domain_IV"/>
</dbReference>
<comment type="catalytic activity">
    <reaction evidence="5">
        <text>adenylyl-molybdopterin + molybdate = Mo-molybdopterin + AMP + H(+)</text>
        <dbReference type="Rhea" id="RHEA:35047"/>
        <dbReference type="ChEBI" id="CHEBI:15378"/>
        <dbReference type="ChEBI" id="CHEBI:36264"/>
        <dbReference type="ChEBI" id="CHEBI:62727"/>
        <dbReference type="ChEBI" id="CHEBI:71302"/>
        <dbReference type="ChEBI" id="CHEBI:456215"/>
        <dbReference type="EC" id="2.10.1.1"/>
    </reaction>
</comment>
<comment type="similarity">
    <text evidence="3 6">Belongs to the MoeA family.</text>
</comment>
<evidence type="ECO:0000256" key="5">
    <source>
        <dbReference type="ARBA" id="ARBA00047317"/>
    </source>
</evidence>
<evidence type="ECO:0000256" key="3">
    <source>
        <dbReference type="ARBA" id="ARBA00010763"/>
    </source>
</evidence>
<keyword evidence="6" id="KW-0460">Magnesium</keyword>
<dbReference type="Pfam" id="PF03454">
    <property type="entry name" value="MoeA_C"/>
    <property type="match status" value="1"/>
</dbReference>
<dbReference type="Gene3D" id="2.40.340.10">
    <property type="entry name" value="MoeA, C-terminal, domain IV"/>
    <property type="match status" value="1"/>
</dbReference>
<dbReference type="GO" id="GO:0046872">
    <property type="term" value="F:metal ion binding"/>
    <property type="evidence" value="ECO:0007669"/>
    <property type="project" value="UniProtKB-UniRule"/>
</dbReference>
<dbReference type="Proteomes" id="UP000009149">
    <property type="component" value="Chromosome"/>
</dbReference>
<dbReference type="PANTHER" id="PTHR10192:SF5">
    <property type="entry name" value="GEPHYRIN"/>
    <property type="match status" value="1"/>
</dbReference>
<dbReference type="SUPFAM" id="SSF63867">
    <property type="entry name" value="MoeA C-terminal domain-like"/>
    <property type="match status" value="1"/>
</dbReference>
<evidence type="ECO:0000256" key="6">
    <source>
        <dbReference type="RuleBase" id="RU365090"/>
    </source>
</evidence>
<dbReference type="GO" id="GO:0005829">
    <property type="term" value="C:cytosol"/>
    <property type="evidence" value="ECO:0007669"/>
    <property type="project" value="TreeGrafter"/>
</dbReference>
<feature type="domain" description="MoaB/Mog" evidence="7">
    <location>
        <begin position="186"/>
        <end position="324"/>
    </location>
</feature>
<comment type="cofactor">
    <cofactor evidence="6">
        <name>Mg(2+)</name>
        <dbReference type="ChEBI" id="CHEBI:18420"/>
    </cofactor>
</comment>
<dbReference type="Gene3D" id="3.90.105.10">
    <property type="entry name" value="Molybdopterin biosynthesis moea protein, domain 2"/>
    <property type="match status" value="1"/>
</dbReference>
<dbReference type="SUPFAM" id="SSF63882">
    <property type="entry name" value="MoeA N-terminal region -like"/>
    <property type="match status" value="1"/>
</dbReference>
<dbReference type="Gene3D" id="2.170.190.11">
    <property type="entry name" value="Molybdopterin biosynthesis moea protein, domain 3"/>
    <property type="match status" value="1"/>
</dbReference>
<dbReference type="InterPro" id="IPR036135">
    <property type="entry name" value="MoeA_linker/N_sf"/>
</dbReference>
<dbReference type="CDD" id="cd00887">
    <property type="entry name" value="MoeA"/>
    <property type="match status" value="1"/>
</dbReference>
<dbReference type="AlphaFoldDB" id="B3DUM5"/>
<protein>
    <recommendedName>
        <fullName evidence="6">Molybdopterin molybdenumtransferase</fullName>
        <ecNumber evidence="6">2.10.1.1</ecNumber>
    </recommendedName>
</protein>
<dbReference type="KEGG" id="min:Minf_0973"/>
<dbReference type="GO" id="GO:0006777">
    <property type="term" value="P:Mo-molybdopterin cofactor biosynthetic process"/>
    <property type="evidence" value="ECO:0007669"/>
    <property type="project" value="UniProtKB-UniRule"/>
</dbReference>
<dbReference type="InterPro" id="IPR036425">
    <property type="entry name" value="MoaB/Mog-like_dom_sf"/>
</dbReference>
<keyword evidence="4 6" id="KW-0501">Molybdenum cofactor biosynthesis</keyword>
<proteinExistence type="inferred from homology"/>
<comment type="pathway">
    <text evidence="2 6">Cofactor biosynthesis; molybdopterin biosynthesis.</text>
</comment>
<dbReference type="Pfam" id="PF00994">
    <property type="entry name" value="MoCF_biosynth"/>
    <property type="match status" value="1"/>
</dbReference>
<comment type="function">
    <text evidence="1 6">Catalyzes the insertion of molybdate into adenylated molybdopterin with the concomitant release of AMP.</text>
</comment>
<dbReference type="eggNOG" id="COG0303">
    <property type="taxonomic scope" value="Bacteria"/>
</dbReference>
<dbReference type="PANTHER" id="PTHR10192">
    <property type="entry name" value="MOLYBDOPTERIN BIOSYNTHESIS PROTEIN"/>
    <property type="match status" value="1"/>
</dbReference>
<evidence type="ECO:0000259" key="7">
    <source>
        <dbReference type="SMART" id="SM00852"/>
    </source>
</evidence>
<dbReference type="Pfam" id="PF03453">
    <property type="entry name" value="MoeA_N"/>
    <property type="match status" value="1"/>
</dbReference>
<dbReference type="NCBIfam" id="TIGR00177">
    <property type="entry name" value="molyb_syn"/>
    <property type="match status" value="1"/>
</dbReference>
<evidence type="ECO:0000256" key="1">
    <source>
        <dbReference type="ARBA" id="ARBA00002901"/>
    </source>
</evidence>
<keyword evidence="6" id="KW-0808">Transferase</keyword>
<dbReference type="SUPFAM" id="SSF53218">
    <property type="entry name" value="Molybdenum cofactor biosynthesis proteins"/>
    <property type="match status" value="1"/>
</dbReference>
<sequence>MIMSLSPLVYVTLDQALDILNQNIEEINGSEIVPLEQSLGKILAEDIYSFAEFPPFDVSLMDGYAFCSEAIDSEGEKEFVVASEVYAGGAVDETFNKSQCVKVATGAAVPKPFDLVVVQEEVSVKEGRVKIKGKYKKGENIKKAGEEIQRGQLLCRKGRKVDARLINLLATLGIHQLKVKQTPLVYLFSTGQELKSLGKTLSFGQVYDSNRVFLQSALKQMDVLVAGGHIVEDDFNALEKEMEEAKRSQAHLILSTGGLSVGEKDYVARFIEKSCSVYFKKVAIKPGRPFSFSSFEGIPFLSLPGNPAAVLVCFYAFVRKALAKRMGWSTHPFLEFMAHVAIDMMKKSGRVEFYFGKVKEEQSRLLVEPISLTDPAGAFSASRADALLRLPAGSTSIPKDMLVDCIWLY</sequence>
<dbReference type="Gene3D" id="3.40.980.10">
    <property type="entry name" value="MoaB/Mog-like domain"/>
    <property type="match status" value="1"/>
</dbReference>
<gene>
    <name evidence="8" type="primary">moeA</name>
    <name evidence="8" type="ordered locus">Minf_0973</name>
</gene>
<evidence type="ECO:0000313" key="9">
    <source>
        <dbReference type="Proteomes" id="UP000009149"/>
    </source>
</evidence>
<dbReference type="InterPro" id="IPR005110">
    <property type="entry name" value="MoeA_linker/N"/>
</dbReference>
<keyword evidence="6" id="KW-0479">Metal-binding</keyword>
<dbReference type="EMBL" id="CP000975">
    <property type="protein sequence ID" value="ACD83028.1"/>
    <property type="molecule type" value="Genomic_DNA"/>
</dbReference>